<comment type="caution">
    <text evidence="6">The sequence shown here is derived from an EMBL/GenBank/DDBJ whole genome shotgun (WGS) entry which is preliminary data.</text>
</comment>
<dbReference type="InterPro" id="IPR009057">
    <property type="entry name" value="Homeodomain-like_sf"/>
</dbReference>
<name>A0ABV2ZZC6_9ACTN</name>
<dbReference type="RefSeq" id="WP_361710627.1">
    <property type="nucleotide sequence ID" value="NZ_JBEZVE010000060.1"/>
</dbReference>
<dbReference type="InterPro" id="IPR011075">
    <property type="entry name" value="TetR_C"/>
</dbReference>
<dbReference type="InterPro" id="IPR036271">
    <property type="entry name" value="Tet_transcr_reg_TetR-rel_C_sf"/>
</dbReference>
<dbReference type="Proteomes" id="UP001550739">
    <property type="component" value="Unassembled WGS sequence"/>
</dbReference>
<evidence type="ECO:0000313" key="6">
    <source>
        <dbReference type="EMBL" id="MEU3787936.1"/>
    </source>
</evidence>
<gene>
    <name evidence="6" type="ORF">AB0E89_46820</name>
</gene>
<organism evidence="6 7">
    <name type="scientific">Streptomyces sp. 900129855</name>
    <dbReference type="NCBI Taxonomy" id="3155129"/>
    <lineage>
        <taxon>Bacteria</taxon>
        <taxon>Bacillati</taxon>
        <taxon>Actinomycetota</taxon>
        <taxon>Actinomycetes</taxon>
        <taxon>Kitasatosporales</taxon>
        <taxon>Streptomycetaceae</taxon>
        <taxon>Streptomyces</taxon>
    </lineage>
</organism>
<dbReference type="InterPro" id="IPR050109">
    <property type="entry name" value="HTH-type_TetR-like_transc_reg"/>
</dbReference>
<evidence type="ECO:0000256" key="2">
    <source>
        <dbReference type="ARBA" id="ARBA00023125"/>
    </source>
</evidence>
<dbReference type="PROSITE" id="PS01081">
    <property type="entry name" value="HTH_TETR_1"/>
    <property type="match status" value="1"/>
</dbReference>
<dbReference type="Gene3D" id="1.10.10.60">
    <property type="entry name" value="Homeodomain-like"/>
    <property type="match status" value="1"/>
</dbReference>
<reference evidence="6 7" key="1">
    <citation type="submission" date="2024-06" db="EMBL/GenBank/DDBJ databases">
        <title>The Natural Products Discovery Center: Release of the First 8490 Sequenced Strains for Exploring Actinobacteria Biosynthetic Diversity.</title>
        <authorList>
            <person name="Kalkreuter E."/>
            <person name="Kautsar S.A."/>
            <person name="Yang D."/>
            <person name="Bader C.D."/>
            <person name="Teijaro C.N."/>
            <person name="Fluegel L."/>
            <person name="Davis C.M."/>
            <person name="Simpson J.R."/>
            <person name="Lauterbach L."/>
            <person name="Steele A.D."/>
            <person name="Gui C."/>
            <person name="Meng S."/>
            <person name="Li G."/>
            <person name="Viehrig K."/>
            <person name="Ye F."/>
            <person name="Su P."/>
            <person name="Kiefer A.F."/>
            <person name="Nichols A."/>
            <person name="Cepeda A.J."/>
            <person name="Yan W."/>
            <person name="Fan B."/>
            <person name="Jiang Y."/>
            <person name="Adhikari A."/>
            <person name="Zheng C.-J."/>
            <person name="Schuster L."/>
            <person name="Cowan T.M."/>
            <person name="Smanski M.J."/>
            <person name="Chevrette M.G."/>
            <person name="De Carvalho L.P.S."/>
            <person name="Shen B."/>
        </authorList>
    </citation>
    <scope>NUCLEOTIDE SEQUENCE [LARGE SCALE GENOMIC DNA]</scope>
    <source>
        <strain evidence="6 7">NPDC033843</strain>
    </source>
</reference>
<protein>
    <submittedName>
        <fullName evidence="6">TetR/AcrR family transcriptional regulator C-terminal ligand-binding domain-containing protein</fullName>
    </submittedName>
</protein>
<dbReference type="PANTHER" id="PTHR30055">
    <property type="entry name" value="HTH-TYPE TRANSCRIPTIONAL REGULATOR RUTR"/>
    <property type="match status" value="1"/>
</dbReference>
<feature type="DNA-binding region" description="H-T-H motif" evidence="4">
    <location>
        <begin position="40"/>
        <end position="59"/>
    </location>
</feature>
<keyword evidence="1" id="KW-0805">Transcription regulation</keyword>
<evidence type="ECO:0000256" key="4">
    <source>
        <dbReference type="PROSITE-ProRule" id="PRU00335"/>
    </source>
</evidence>
<dbReference type="SUPFAM" id="SSF46689">
    <property type="entry name" value="Homeodomain-like"/>
    <property type="match status" value="1"/>
</dbReference>
<keyword evidence="7" id="KW-1185">Reference proteome</keyword>
<evidence type="ECO:0000256" key="3">
    <source>
        <dbReference type="ARBA" id="ARBA00023163"/>
    </source>
</evidence>
<dbReference type="Pfam" id="PF16859">
    <property type="entry name" value="TetR_C_11"/>
    <property type="match status" value="1"/>
</dbReference>
<dbReference type="SUPFAM" id="SSF48498">
    <property type="entry name" value="Tetracyclin repressor-like, C-terminal domain"/>
    <property type="match status" value="1"/>
</dbReference>
<dbReference type="InterPro" id="IPR023772">
    <property type="entry name" value="DNA-bd_HTH_TetR-type_CS"/>
</dbReference>
<evidence type="ECO:0000313" key="7">
    <source>
        <dbReference type="Proteomes" id="UP001550739"/>
    </source>
</evidence>
<dbReference type="PROSITE" id="PS50977">
    <property type="entry name" value="HTH_TETR_2"/>
    <property type="match status" value="1"/>
</dbReference>
<sequence length="208" mass="22573">MATASGTGAPRGRPRDPEFEDRVYDAVVEVYGQGGLRAFTMGAVASRARVGKASLYQRWPDKDTLLVEALDARIVLDTHIDTGDLRADLRRLAEQMLQMFWSDTGLAFMRRIIDTSVHPEIFGFRHREGSPTVLAARRLVHSAVARGDLPPGTSPTVLMDLVFGATMMHATVTPVGMREKAHARADAYLDELVDTILAGVRGATAAGA</sequence>
<dbReference type="InterPro" id="IPR001647">
    <property type="entry name" value="HTH_TetR"/>
</dbReference>
<feature type="domain" description="HTH tetR-type" evidence="5">
    <location>
        <begin position="17"/>
        <end position="77"/>
    </location>
</feature>
<keyword evidence="2 4" id="KW-0238">DNA-binding</keyword>
<keyword evidence="3" id="KW-0804">Transcription</keyword>
<dbReference type="Gene3D" id="1.10.357.10">
    <property type="entry name" value="Tetracycline Repressor, domain 2"/>
    <property type="match status" value="1"/>
</dbReference>
<accession>A0ABV2ZZC6</accession>
<evidence type="ECO:0000259" key="5">
    <source>
        <dbReference type="PROSITE" id="PS50977"/>
    </source>
</evidence>
<dbReference type="Pfam" id="PF00440">
    <property type="entry name" value="TetR_N"/>
    <property type="match status" value="1"/>
</dbReference>
<dbReference type="PANTHER" id="PTHR30055:SF148">
    <property type="entry name" value="TETR-FAMILY TRANSCRIPTIONAL REGULATOR"/>
    <property type="match status" value="1"/>
</dbReference>
<proteinExistence type="predicted"/>
<evidence type="ECO:0000256" key="1">
    <source>
        <dbReference type="ARBA" id="ARBA00023015"/>
    </source>
</evidence>
<dbReference type="EMBL" id="JBEZVE010000060">
    <property type="protein sequence ID" value="MEU3787936.1"/>
    <property type="molecule type" value="Genomic_DNA"/>
</dbReference>